<keyword evidence="3" id="KW-0479">Metal-binding</keyword>
<feature type="region of interest" description="Disordered" evidence="8">
    <location>
        <begin position="1"/>
        <end position="24"/>
    </location>
</feature>
<sequence>MLEPHHRHTYPSIPSVPQQPATMAPSLGEWETDQKFHAPHAHKLRSQVWDPVLLRLRQFRLQTVPLPVVAIVAFLAFLAGTWLETVEVLPAPGGPTISIASSGPATRKVLMHEKGAAISTGALPALQNPLLPEQFEKYALDATGFSKARPALTAAESGDNQMHVIPFQTISWYPRITYYPGFVDKERAEKVIALAKKFLSPSSLAYRPGESIPESQNVRTSSGCFLSREMDSTGTLRWIEDRIAQVTHLPVENGEAFNVLRYMKTQHYDSHYDSFAETEYGKQPSQRIATFLLFLSDVEEGGETVFKREGRQNGNRTITDWRTCEDGIGIKVKPKQGDAVLFWSTKPDLTLDDHALHGACPIVKGEKWSMAKWIHEK</sequence>
<organism evidence="11">
    <name type="scientific">Chlamydomonas chlamydogama</name>
    <dbReference type="NCBI Taxonomy" id="225041"/>
    <lineage>
        <taxon>Eukaryota</taxon>
        <taxon>Viridiplantae</taxon>
        <taxon>Chlorophyta</taxon>
        <taxon>core chlorophytes</taxon>
        <taxon>Chlorophyceae</taxon>
        <taxon>CS clade</taxon>
        <taxon>Chlamydomonadales</taxon>
        <taxon>Chlamydomonadaceae</taxon>
        <taxon>Chlamydomonas</taxon>
    </lineage>
</organism>
<dbReference type="GO" id="GO:0004656">
    <property type="term" value="F:procollagen-proline 4-dioxygenase activity"/>
    <property type="evidence" value="ECO:0007669"/>
    <property type="project" value="UniProtKB-EC"/>
</dbReference>
<comment type="catalytic activity">
    <reaction evidence="7">
        <text>L-prolyl-[collagen] + 2-oxoglutarate + O2 = trans-4-hydroxy-L-prolyl-[collagen] + succinate + CO2</text>
        <dbReference type="Rhea" id="RHEA:18945"/>
        <dbReference type="Rhea" id="RHEA-COMP:11676"/>
        <dbReference type="Rhea" id="RHEA-COMP:11680"/>
        <dbReference type="ChEBI" id="CHEBI:15379"/>
        <dbReference type="ChEBI" id="CHEBI:16526"/>
        <dbReference type="ChEBI" id="CHEBI:16810"/>
        <dbReference type="ChEBI" id="CHEBI:30031"/>
        <dbReference type="ChEBI" id="CHEBI:50342"/>
        <dbReference type="ChEBI" id="CHEBI:61965"/>
        <dbReference type="EC" id="1.14.11.2"/>
    </reaction>
</comment>
<evidence type="ECO:0000256" key="1">
    <source>
        <dbReference type="ARBA" id="ARBA00001961"/>
    </source>
</evidence>
<keyword evidence="9" id="KW-1133">Transmembrane helix</keyword>
<comment type="cofactor">
    <cofactor evidence="1">
        <name>L-ascorbate</name>
        <dbReference type="ChEBI" id="CHEBI:38290"/>
    </cofactor>
</comment>
<dbReference type="InterPro" id="IPR044862">
    <property type="entry name" value="Pro_4_hyd_alph_FE2OG_OXY"/>
</dbReference>
<keyword evidence="4" id="KW-0223">Dioxygenase</keyword>
<dbReference type="SMART" id="SM00702">
    <property type="entry name" value="P4Hc"/>
    <property type="match status" value="1"/>
</dbReference>
<evidence type="ECO:0000256" key="4">
    <source>
        <dbReference type="ARBA" id="ARBA00022964"/>
    </source>
</evidence>
<accession>A0A7S2QU30</accession>
<dbReference type="GO" id="GO:0005506">
    <property type="term" value="F:iron ion binding"/>
    <property type="evidence" value="ECO:0007669"/>
    <property type="project" value="InterPro"/>
</dbReference>
<feature type="domain" description="Fe2OG dioxygenase" evidence="10">
    <location>
        <begin position="247"/>
        <end position="376"/>
    </location>
</feature>
<evidence type="ECO:0000256" key="9">
    <source>
        <dbReference type="SAM" id="Phobius"/>
    </source>
</evidence>
<dbReference type="Gene3D" id="2.60.120.620">
    <property type="entry name" value="q2cbj1_9rhob like domain"/>
    <property type="match status" value="1"/>
</dbReference>
<evidence type="ECO:0000256" key="3">
    <source>
        <dbReference type="ARBA" id="ARBA00022723"/>
    </source>
</evidence>
<evidence type="ECO:0000256" key="7">
    <source>
        <dbReference type="ARBA" id="ARBA00049169"/>
    </source>
</evidence>
<dbReference type="InterPro" id="IPR006620">
    <property type="entry name" value="Pro_4_hyd_alph"/>
</dbReference>
<keyword evidence="9" id="KW-0472">Membrane</keyword>
<proteinExistence type="predicted"/>
<dbReference type="EMBL" id="HBHD01001376">
    <property type="protein sequence ID" value="CAD9652078.1"/>
    <property type="molecule type" value="Transcribed_RNA"/>
</dbReference>
<evidence type="ECO:0000259" key="10">
    <source>
        <dbReference type="PROSITE" id="PS51471"/>
    </source>
</evidence>
<gene>
    <name evidence="11" type="ORF">CCHL1392_LOCUS753</name>
</gene>
<feature type="transmembrane region" description="Helical" evidence="9">
    <location>
        <begin position="64"/>
        <end position="83"/>
    </location>
</feature>
<dbReference type="GO" id="GO:0005789">
    <property type="term" value="C:endoplasmic reticulum membrane"/>
    <property type="evidence" value="ECO:0007669"/>
    <property type="project" value="UniProtKB-SubCell"/>
</dbReference>
<protein>
    <recommendedName>
        <fullName evidence="10">Fe2OG dioxygenase domain-containing protein</fullName>
    </recommendedName>
</protein>
<keyword evidence="5" id="KW-0560">Oxidoreductase</keyword>
<dbReference type="Pfam" id="PF13640">
    <property type="entry name" value="2OG-FeII_Oxy_3"/>
    <property type="match status" value="1"/>
</dbReference>
<evidence type="ECO:0000256" key="2">
    <source>
        <dbReference type="ARBA" id="ARBA00004648"/>
    </source>
</evidence>
<evidence type="ECO:0000256" key="5">
    <source>
        <dbReference type="ARBA" id="ARBA00023002"/>
    </source>
</evidence>
<keyword evidence="9" id="KW-0812">Transmembrane</keyword>
<reference evidence="11" key="1">
    <citation type="submission" date="2021-01" db="EMBL/GenBank/DDBJ databases">
        <authorList>
            <person name="Corre E."/>
            <person name="Pelletier E."/>
            <person name="Niang G."/>
            <person name="Scheremetjew M."/>
            <person name="Finn R."/>
            <person name="Kale V."/>
            <person name="Holt S."/>
            <person name="Cochrane G."/>
            <person name="Meng A."/>
            <person name="Brown T."/>
            <person name="Cohen L."/>
        </authorList>
    </citation>
    <scope>NUCLEOTIDE SEQUENCE</scope>
    <source>
        <strain evidence="11">SAG 11-48b</strain>
    </source>
</reference>
<dbReference type="InterPro" id="IPR045054">
    <property type="entry name" value="P4HA-like"/>
</dbReference>
<dbReference type="AlphaFoldDB" id="A0A7S2QU30"/>
<dbReference type="PANTHER" id="PTHR10869">
    <property type="entry name" value="PROLYL 4-HYDROXYLASE ALPHA SUBUNIT"/>
    <property type="match status" value="1"/>
</dbReference>
<comment type="subcellular location">
    <subcellularLocation>
        <location evidence="2">Endoplasmic reticulum membrane</location>
        <topology evidence="2">Single-pass type II membrane protein</topology>
    </subcellularLocation>
</comment>
<name>A0A7S2QU30_9CHLO</name>
<dbReference type="InterPro" id="IPR005123">
    <property type="entry name" value="Oxoglu/Fe-dep_dioxygenase_dom"/>
</dbReference>
<evidence type="ECO:0000313" key="11">
    <source>
        <dbReference type="EMBL" id="CAD9652078.1"/>
    </source>
</evidence>
<evidence type="ECO:0000256" key="6">
    <source>
        <dbReference type="ARBA" id="ARBA00023004"/>
    </source>
</evidence>
<evidence type="ECO:0000256" key="8">
    <source>
        <dbReference type="SAM" id="MobiDB-lite"/>
    </source>
</evidence>
<dbReference type="PANTHER" id="PTHR10869:SF246">
    <property type="entry name" value="TRANSMEMBRANE PROLYL 4-HYDROXYLASE"/>
    <property type="match status" value="1"/>
</dbReference>
<keyword evidence="6" id="KW-0408">Iron</keyword>
<dbReference type="PROSITE" id="PS51471">
    <property type="entry name" value="FE2OG_OXY"/>
    <property type="match status" value="1"/>
</dbReference>
<dbReference type="GO" id="GO:0031418">
    <property type="term" value="F:L-ascorbic acid binding"/>
    <property type="evidence" value="ECO:0007669"/>
    <property type="project" value="InterPro"/>
</dbReference>